<feature type="domain" description="Casparian strip membrane protein" evidence="9">
    <location>
        <begin position="22"/>
        <end position="164"/>
    </location>
</feature>
<feature type="transmembrane region" description="Helical" evidence="8">
    <location>
        <begin position="155"/>
        <end position="174"/>
    </location>
</feature>
<comment type="caution">
    <text evidence="10">The sequence shown here is derived from an EMBL/GenBank/DDBJ whole genome shotgun (WGS) entry which is preliminary data.</text>
</comment>
<evidence type="ECO:0000313" key="11">
    <source>
        <dbReference type="Proteomes" id="UP000824120"/>
    </source>
</evidence>
<keyword evidence="7 8" id="KW-0472">Membrane</keyword>
<dbReference type="Proteomes" id="UP000824120">
    <property type="component" value="Chromosome 3"/>
</dbReference>
<feature type="transmembrane region" description="Helical" evidence="8">
    <location>
        <begin position="336"/>
        <end position="356"/>
    </location>
</feature>
<gene>
    <name evidence="10" type="ORF">H5410_017425</name>
</gene>
<feature type="domain" description="Casparian strip membrane protein" evidence="9">
    <location>
        <begin position="205"/>
        <end position="347"/>
    </location>
</feature>
<dbReference type="AlphaFoldDB" id="A0A9J5ZZ90"/>
<protein>
    <recommendedName>
        <fullName evidence="8">CASP-like protein</fullName>
    </recommendedName>
</protein>
<organism evidence="10 11">
    <name type="scientific">Solanum commersonii</name>
    <name type="common">Commerson's wild potato</name>
    <name type="synonym">Commerson's nightshade</name>
    <dbReference type="NCBI Taxonomy" id="4109"/>
    <lineage>
        <taxon>Eukaryota</taxon>
        <taxon>Viridiplantae</taxon>
        <taxon>Streptophyta</taxon>
        <taxon>Embryophyta</taxon>
        <taxon>Tracheophyta</taxon>
        <taxon>Spermatophyta</taxon>
        <taxon>Magnoliopsida</taxon>
        <taxon>eudicotyledons</taxon>
        <taxon>Gunneridae</taxon>
        <taxon>Pentapetalae</taxon>
        <taxon>asterids</taxon>
        <taxon>lamiids</taxon>
        <taxon>Solanales</taxon>
        <taxon>Solanaceae</taxon>
        <taxon>Solanoideae</taxon>
        <taxon>Solaneae</taxon>
        <taxon>Solanum</taxon>
    </lineage>
</organism>
<dbReference type="InterPro" id="IPR006459">
    <property type="entry name" value="CASP/CASPL"/>
</dbReference>
<evidence type="ECO:0000256" key="3">
    <source>
        <dbReference type="ARBA" id="ARBA00011489"/>
    </source>
</evidence>
<evidence type="ECO:0000256" key="5">
    <source>
        <dbReference type="ARBA" id="ARBA00022692"/>
    </source>
</evidence>
<dbReference type="EMBL" id="JACXVP010000003">
    <property type="protein sequence ID" value="KAG5617601.1"/>
    <property type="molecule type" value="Genomic_DNA"/>
</dbReference>
<keyword evidence="5 8" id="KW-0812">Transmembrane</keyword>
<evidence type="ECO:0000256" key="8">
    <source>
        <dbReference type="RuleBase" id="RU361233"/>
    </source>
</evidence>
<comment type="caution">
    <text evidence="8">Lacks conserved residue(s) required for the propagation of feature annotation.</text>
</comment>
<feature type="transmembrane region" description="Helical" evidence="8">
    <location>
        <begin position="203"/>
        <end position="227"/>
    </location>
</feature>
<feature type="transmembrane region" description="Helical" evidence="8">
    <location>
        <begin position="21"/>
        <end position="45"/>
    </location>
</feature>
<feature type="transmembrane region" description="Helical" evidence="8">
    <location>
        <begin position="282"/>
        <end position="310"/>
    </location>
</feature>
<dbReference type="NCBIfam" id="TIGR01569">
    <property type="entry name" value="A_tha_TIGR01569"/>
    <property type="match status" value="2"/>
</dbReference>
<evidence type="ECO:0000313" key="10">
    <source>
        <dbReference type="EMBL" id="KAG5617601.1"/>
    </source>
</evidence>
<evidence type="ECO:0000259" key="9">
    <source>
        <dbReference type="Pfam" id="PF04535"/>
    </source>
</evidence>
<dbReference type="PANTHER" id="PTHR36488:SF8">
    <property type="entry name" value="CASP-LIKE PROTEIN 1U1"/>
    <property type="match status" value="1"/>
</dbReference>
<accession>A0A9J5ZZ90</accession>
<dbReference type="InterPro" id="IPR044173">
    <property type="entry name" value="CASPL"/>
</dbReference>
<reference evidence="10 11" key="1">
    <citation type="submission" date="2020-09" db="EMBL/GenBank/DDBJ databases">
        <title>De no assembly of potato wild relative species, Solanum commersonii.</title>
        <authorList>
            <person name="Cho K."/>
        </authorList>
    </citation>
    <scope>NUCLEOTIDE SEQUENCE [LARGE SCALE GENOMIC DNA]</scope>
    <source>
        <strain evidence="10">LZ3.2</strain>
        <tissue evidence="10">Leaf</tissue>
    </source>
</reference>
<dbReference type="GO" id="GO:0005886">
    <property type="term" value="C:plasma membrane"/>
    <property type="evidence" value="ECO:0007669"/>
    <property type="project" value="UniProtKB-SubCell"/>
</dbReference>
<comment type="similarity">
    <text evidence="2 8">Belongs to the Casparian strip membrane proteins (CASP) family.</text>
</comment>
<comment type="subcellular location">
    <subcellularLocation>
        <location evidence="1 8">Cell membrane</location>
        <topology evidence="1 8">Multi-pass membrane protein</topology>
    </subcellularLocation>
</comment>
<dbReference type="Pfam" id="PF04535">
    <property type="entry name" value="CASP_dom"/>
    <property type="match status" value="2"/>
</dbReference>
<dbReference type="OrthoDB" id="1904499at2759"/>
<proteinExistence type="inferred from homology"/>
<evidence type="ECO:0000256" key="2">
    <source>
        <dbReference type="ARBA" id="ARBA00007651"/>
    </source>
</evidence>
<evidence type="ECO:0000256" key="1">
    <source>
        <dbReference type="ARBA" id="ARBA00004651"/>
    </source>
</evidence>
<evidence type="ECO:0000256" key="6">
    <source>
        <dbReference type="ARBA" id="ARBA00022989"/>
    </source>
</evidence>
<evidence type="ECO:0000256" key="7">
    <source>
        <dbReference type="ARBA" id="ARBA00023136"/>
    </source>
</evidence>
<dbReference type="PANTHER" id="PTHR36488">
    <property type="entry name" value="CASP-LIKE PROTEIN 1U1"/>
    <property type="match status" value="1"/>
</dbReference>
<keyword evidence="11" id="KW-1185">Reference proteome</keyword>
<feature type="transmembrane region" description="Helical" evidence="8">
    <location>
        <begin position="249"/>
        <end position="270"/>
    </location>
</feature>
<dbReference type="InterPro" id="IPR006702">
    <property type="entry name" value="CASP_dom"/>
</dbReference>
<keyword evidence="6 8" id="KW-1133">Transmembrane helix</keyword>
<evidence type="ECO:0000256" key="4">
    <source>
        <dbReference type="ARBA" id="ARBA00022475"/>
    </source>
</evidence>
<name>A0A9J5ZZ90_SOLCO</name>
<comment type="subunit">
    <text evidence="3 8">Homodimer and heterodimers.</text>
</comment>
<keyword evidence="4 8" id="KW-1003">Cell membrane</keyword>
<feature type="transmembrane region" description="Helical" evidence="8">
    <location>
        <begin position="65"/>
        <end position="88"/>
    </location>
</feature>
<sequence length="363" mass="41226">MNYFAIKSIETPSMKSEKHFIFAQILLRILATAFTLTAACITFKSTQTLIIFNVETDARYTYSPALKFFVYANVIGCAFSFFSLFLASALGRTNLHPHKYFYLFIHDMIMMALLLSACSAAATIGYVGKYGQIRSGWMPICDSVTKFCQKMTASVIFSIFGVIFYLCLTIISAYQSRKIQYQGRMERFEVKIKHNPSPKTQKVMLIFQIILRILGFAFCLGAVWRIMTSKQVLFLGFDARYTYSPSMKFFAYANIIGCTSSVVSLFLVLICCYKKHLHSNKYFFYLFLHDLFVFALLVAGCAAATSIGYVGKYGQKHSGWNPICTFVPKFCHKATLSLTLSYIAIIFYLCLTIISANQSKTHY</sequence>
<feature type="transmembrane region" description="Helical" evidence="8">
    <location>
        <begin position="100"/>
        <end position="128"/>
    </location>
</feature>